<comment type="similarity">
    <text evidence="5">Belongs to the FNT transporter (TC 1.A.16) family.</text>
</comment>
<comment type="subcellular location">
    <subcellularLocation>
        <location evidence="1">Membrane</location>
        <topology evidence="1">Multi-pass membrane protein</topology>
    </subcellularLocation>
</comment>
<dbReference type="Pfam" id="PF01226">
    <property type="entry name" value="Form_Nir_trans"/>
    <property type="match status" value="1"/>
</dbReference>
<accession>A0ABV3ZM76</accession>
<comment type="caution">
    <text evidence="7">The sequence shown here is derived from an EMBL/GenBank/DDBJ whole genome shotgun (WGS) entry which is preliminary data.</text>
</comment>
<feature type="transmembrane region" description="Helical" evidence="6">
    <location>
        <begin position="107"/>
        <end position="129"/>
    </location>
</feature>
<organism evidence="7 8">
    <name type="scientific">Danxiaibacter flavus</name>
    <dbReference type="NCBI Taxonomy" id="3049108"/>
    <lineage>
        <taxon>Bacteria</taxon>
        <taxon>Pseudomonadati</taxon>
        <taxon>Bacteroidota</taxon>
        <taxon>Chitinophagia</taxon>
        <taxon>Chitinophagales</taxon>
        <taxon>Chitinophagaceae</taxon>
        <taxon>Danxiaibacter</taxon>
    </lineage>
</organism>
<feature type="transmembrane region" description="Helical" evidence="6">
    <location>
        <begin position="250"/>
        <end position="273"/>
    </location>
</feature>
<feature type="transmembrane region" description="Helical" evidence="6">
    <location>
        <begin position="156"/>
        <end position="177"/>
    </location>
</feature>
<evidence type="ECO:0000256" key="4">
    <source>
        <dbReference type="ARBA" id="ARBA00023136"/>
    </source>
</evidence>
<keyword evidence="4 6" id="KW-0472">Membrane</keyword>
<dbReference type="RefSeq" id="WP_369332036.1">
    <property type="nucleotide sequence ID" value="NZ_JAULBC010000009.1"/>
</dbReference>
<keyword evidence="3 6" id="KW-1133">Transmembrane helix</keyword>
<dbReference type="Proteomes" id="UP001560573">
    <property type="component" value="Unassembled WGS sequence"/>
</dbReference>
<reference evidence="7 8" key="1">
    <citation type="submission" date="2023-07" db="EMBL/GenBank/DDBJ databases">
        <authorList>
            <person name="Lian W.-H."/>
        </authorList>
    </citation>
    <scope>NUCLEOTIDE SEQUENCE [LARGE SCALE GENOMIC DNA]</scope>
    <source>
        <strain evidence="7 8">SYSU DXS3180</strain>
    </source>
</reference>
<gene>
    <name evidence="7" type="ORF">QTN47_24170</name>
</gene>
<proteinExistence type="inferred from homology"/>
<evidence type="ECO:0000313" key="8">
    <source>
        <dbReference type="Proteomes" id="UP001560573"/>
    </source>
</evidence>
<dbReference type="InterPro" id="IPR023271">
    <property type="entry name" value="Aquaporin-like"/>
</dbReference>
<feature type="transmembrane region" description="Helical" evidence="6">
    <location>
        <begin position="189"/>
        <end position="211"/>
    </location>
</feature>
<dbReference type="PANTHER" id="PTHR30520">
    <property type="entry name" value="FORMATE TRANSPORTER-RELATED"/>
    <property type="match status" value="1"/>
</dbReference>
<evidence type="ECO:0000313" key="7">
    <source>
        <dbReference type="EMBL" id="MEX6690625.1"/>
    </source>
</evidence>
<dbReference type="PANTHER" id="PTHR30520:SF6">
    <property type="entry name" value="FORMATE_NITRATE FAMILY TRANSPORTER (EUROFUNG)"/>
    <property type="match status" value="1"/>
</dbReference>
<evidence type="ECO:0000256" key="1">
    <source>
        <dbReference type="ARBA" id="ARBA00004141"/>
    </source>
</evidence>
<feature type="transmembrane region" description="Helical" evidence="6">
    <location>
        <begin position="63"/>
        <end position="95"/>
    </location>
</feature>
<dbReference type="InterPro" id="IPR000292">
    <property type="entry name" value="For/NO2_transpt"/>
</dbReference>
<evidence type="ECO:0000256" key="2">
    <source>
        <dbReference type="ARBA" id="ARBA00022692"/>
    </source>
</evidence>
<protein>
    <submittedName>
        <fullName evidence="7">Formate/nitrite transporter family protein</fullName>
    </submittedName>
</protein>
<keyword evidence="8" id="KW-1185">Reference proteome</keyword>
<dbReference type="EMBL" id="JAULBC010000009">
    <property type="protein sequence ID" value="MEX6690625.1"/>
    <property type="molecule type" value="Genomic_DNA"/>
</dbReference>
<feature type="transmembrane region" description="Helical" evidence="6">
    <location>
        <begin position="30"/>
        <end position="51"/>
    </location>
</feature>
<dbReference type="Gene3D" id="1.20.1080.10">
    <property type="entry name" value="Glycerol uptake facilitator protein"/>
    <property type="match status" value="1"/>
</dbReference>
<sequence length="298" mass="32375">MASGFFTPSEITKYVVETGYKKSILPAKKMLLLSIMAGIFLSLAAHGTVIASHNIQYPGTARIVSAIIFPVGLVLILLSGCELFTGNCLIIVSCLQKKARWQYFMKSLLLVYLGNLIGSLVVVLCLSWFNKISHTDPLISAYNIKVAAYKSTLTPVAALVSAIFANLLVCMGVWLCYAAKDISGKIMGAFYPIFLFIVLGLEHVVANMYYIPMGLLAKNDVAGIQAATKLGVSAEKLSRLTLSNSIINNFIPATIGNIVGGAIAVGAFFWLVFLKDDNPVVFRTKMNDRQPELLHEEA</sequence>
<evidence type="ECO:0000256" key="6">
    <source>
        <dbReference type="SAM" id="Phobius"/>
    </source>
</evidence>
<evidence type="ECO:0000256" key="3">
    <source>
        <dbReference type="ARBA" id="ARBA00022989"/>
    </source>
</evidence>
<keyword evidence="2 6" id="KW-0812">Transmembrane</keyword>
<name>A0ABV3ZM76_9BACT</name>
<evidence type="ECO:0000256" key="5">
    <source>
        <dbReference type="ARBA" id="ARBA00049660"/>
    </source>
</evidence>